<dbReference type="OrthoDB" id="5421057at2"/>
<dbReference type="Pfam" id="PF02631">
    <property type="entry name" value="RecX_HTH2"/>
    <property type="match status" value="1"/>
</dbReference>
<dbReference type="GO" id="GO:0006282">
    <property type="term" value="P:regulation of DNA repair"/>
    <property type="evidence" value="ECO:0007669"/>
    <property type="project" value="UniProtKB-UniRule"/>
</dbReference>
<dbReference type="Gene3D" id="1.10.10.10">
    <property type="entry name" value="Winged helix-like DNA-binding domain superfamily/Winged helix DNA-binding domain"/>
    <property type="match status" value="2"/>
</dbReference>
<name>A0A1B7LJF1_9FIRM</name>
<dbReference type="PANTHER" id="PTHR33602">
    <property type="entry name" value="REGULATORY PROTEIN RECX FAMILY PROTEIN"/>
    <property type="match status" value="1"/>
</dbReference>
<dbReference type="Proteomes" id="UP000078532">
    <property type="component" value="Unassembled WGS sequence"/>
</dbReference>
<dbReference type="STRING" id="1838280.A6M21_02410"/>
<evidence type="ECO:0000313" key="9">
    <source>
        <dbReference type="Proteomes" id="UP000078532"/>
    </source>
</evidence>
<organism evidence="8 9">
    <name type="scientific">Desulfotomaculum copahuensis</name>
    <dbReference type="NCBI Taxonomy" id="1838280"/>
    <lineage>
        <taxon>Bacteria</taxon>
        <taxon>Bacillati</taxon>
        <taxon>Bacillota</taxon>
        <taxon>Clostridia</taxon>
        <taxon>Eubacteriales</taxon>
        <taxon>Desulfotomaculaceae</taxon>
        <taxon>Desulfotomaculum</taxon>
    </lineage>
</organism>
<evidence type="ECO:0000313" key="8">
    <source>
        <dbReference type="EMBL" id="OAT86695.1"/>
    </source>
</evidence>
<comment type="similarity">
    <text evidence="2 5">Belongs to the RecX family.</text>
</comment>
<keyword evidence="4 5" id="KW-0963">Cytoplasm</keyword>
<evidence type="ECO:0000256" key="5">
    <source>
        <dbReference type="HAMAP-Rule" id="MF_01114"/>
    </source>
</evidence>
<gene>
    <name evidence="5" type="primary">recX</name>
    <name evidence="8" type="ORF">A6M21_02410</name>
</gene>
<evidence type="ECO:0000259" key="6">
    <source>
        <dbReference type="Pfam" id="PF02631"/>
    </source>
</evidence>
<evidence type="ECO:0000256" key="3">
    <source>
        <dbReference type="ARBA" id="ARBA00018111"/>
    </source>
</evidence>
<reference evidence="8 9" key="1">
    <citation type="submission" date="2016-04" db="EMBL/GenBank/DDBJ databases">
        <authorList>
            <person name="Evans L.H."/>
            <person name="Alamgir A."/>
            <person name="Owens N."/>
            <person name="Weber N.D."/>
            <person name="Virtaneva K."/>
            <person name="Barbian K."/>
            <person name="Babar A."/>
            <person name="Rosenke K."/>
        </authorList>
    </citation>
    <scope>NUCLEOTIDE SEQUENCE [LARGE SCALE GENOMIC DNA]</scope>
    <source>
        <strain evidence="8 9">LMa1</strain>
    </source>
</reference>
<comment type="subcellular location">
    <subcellularLocation>
        <location evidence="1 5">Cytoplasm</location>
    </subcellularLocation>
</comment>
<dbReference type="InterPro" id="IPR053926">
    <property type="entry name" value="RecX_HTH_1st"/>
</dbReference>
<dbReference type="RefSeq" id="WP_066666012.1">
    <property type="nucleotide sequence ID" value="NZ_LYVF01000009.1"/>
</dbReference>
<dbReference type="InterPro" id="IPR053924">
    <property type="entry name" value="RecX_HTH_2nd"/>
</dbReference>
<dbReference type="HAMAP" id="MF_01114">
    <property type="entry name" value="RecX"/>
    <property type="match status" value="1"/>
</dbReference>
<feature type="domain" description="RecX second three-helical" evidence="6">
    <location>
        <begin position="56"/>
        <end position="97"/>
    </location>
</feature>
<feature type="domain" description="RecX first three-helical" evidence="7">
    <location>
        <begin position="10"/>
        <end position="49"/>
    </location>
</feature>
<comment type="function">
    <text evidence="5">Modulates RecA activity.</text>
</comment>
<evidence type="ECO:0000256" key="1">
    <source>
        <dbReference type="ARBA" id="ARBA00004496"/>
    </source>
</evidence>
<keyword evidence="9" id="KW-1185">Reference proteome</keyword>
<protein>
    <recommendedName>
        <fullName evidence="3 5">Regulatory protein RecX</fullName>
    </recommendedName>
</protein>
<dbReference type="AlphaFoldDB" id="A0A1B7LJF1"/>
<comment type="caution">
    <text evidence="8">The sequence shown here is derived from an EMBL/GenBank/DDBJ whole genome shotgun (WGS) entry which is preliminary data.</text>
</comment>
<sequence>MTEQGDFQRARERACRLLARRARSRQELARRLAMAGFEPPVIGQVLDRLQEAGLLDDLAFARQWVSWRLAEHPLGRTGLDYELRQKGVPAEIIEQALAGLDEEKQFQSALELAGRRRERMGERYAWPKVAAFLQRRGYKYDIIFRVYRCLEGQTGDKP</sequence>
<evidence type="ECO:0000256" key="4">
    <source>
        <dbReference type="ARBA" id="ARBA00022490"/>
    </source>
</evidence>
<dbReference type="Pfam" id="PF21982">
    <property type="entry name" value="RecX_HTH1"/>
    <property type="match status" value="1"/>
</dbReference>
<proteinExistence type="inferred from homology"/>
<dbReference type="GO" id="GO:0005737">
    <property type="term" value="C:cytoplasm"/>
    <property type="evidence" value="ECO:0007669"/>
    <property type="project" value="UniProtKB-SubCell"/>
</dbReference>
<evidence type="ECO:0000259" key="7">
    <source>
        <dbReference type="Pfam" id="PF21982"/>
    </source>
</evidence>
<evidence type="ECO:0000256" key="2">
    <source>
        <dbReference type="ARBA" id="ARBA00009695"/>
    </source>
</evidence>
<dbReference type="EMBL" id="LYVF01000009">
    <property type="protein sequence ID" value="OAT86695.1"/>
    <property type="molecule type" value="Genomic_DNA"/>
</dbReference>
<dbReference type="InterPro" id="IPR036388">
    <property type="entry name" value="WH-like_DNA-bd_sf"/>
</dbReference>
<accession>A0A1B7LJF1</accession>
<dbReference type="InterPro" id="IPR003783">
    <property type="entry name" value="Regulatory_RecX"/>
</dbReference>
<dbReference type="PANTHER" id="PTHR33602:SF1">
    <property type="entry name" value="REGULATORY PROTEIN RECX FAMILY PROTEIN"/>
    <property type="match status" value="1"/>
</dbReference>